<feature type="domain" description="Glycoside hydrolase family 5" evidence="11">
    <location>
        <begin position="37"/>
        <end position="324"/>
    </location>
</feature>
<name>A0ABR3GQ47_9PEZI</name>
<proteinExistence type="inferred from homology"/>
<comment type="similarity">
    <text evidence="3 9">Belongs to the glycosyl hydrolase 5 (cellulase A) family.</text>
</comment>
<feature type="signal peptide" evidence="10">
    <location>
        <begin position="1"/>
        <end position="16"/>
    </location>
</feature>
<gene>
    <name evidence="12" type="ORF">Q9L58_002933</name>
</gene>
<comment type="subcellular location">
    <subcellularLocation>
        <location evidence="2">Secreted</location>
    </subcellularLocation>
</comment>
<organism evidence="12 13">
    <name type="scientific">Discina gigas</name>
    <dbReference type="NCBI Taxonomy" id="1032678"/>
    <lineage>
        <taxon>Eukaryota</taxon>
        <taxon>Fungi</taxon>
        <taxon>Dikarya</taxon>
        <taxon>Ascomycota</taxon>
        <taxon>Pezizomycotina</taxon>
        <taxon>Pezizomycetes</taxon>
        <taxon>Pezizales</taxon>
        <taxon>Discinaceae</taxon>
        <taxon>Discina</taxon>
    </lineage>
</organism>
<dbReference type="Proteomes" id="UP001447188">
    <property type="component" value="Unassembled WGS sequence"/>
</dbReference>
<feature type="chain" id="PRO_5045754269" description="mannan endo-1,4-beta-mannosidase" evidence="10">
    <location>
        <begin position="17"/>
        <end position="360"/>
    </location>
</feature>
<dbReference type="SUPFAM" id="SSF51445">
    <property type="entry name" value="(Trans)glycosidases"/>
    <property type="match status" value="1"/>
</dbReference>
<reference evidence="12 13" key="1">
    <citation type="submission" date="2024-02" db="EMBL/GenBank/DDBJ databases">
        <title>Discinaceae phylogenomics.</title>
        <authorList>
            <person name="Dirks A.C."/>
            <person name="James T.Y."/>
        </authorList>
    </citation>
    <scope>NUCLEOTIDE SEQUENCE [LARGE SCALE GENOMIC DNA]</scope>
    <source>
        <strain evidence="12 13">ACD0624</strain>
    </source>
</reference>
<evidence type="ECO:0000256" key="8">
    <source>
        <dbReference type="ARBA" id="ARBA00023295"/>
    </source>
</evidence>
<evidence type="ECO:0000256" key="1">
    <source>
        <dbReference type="ARBA" id="ARBA00001678"/>
    </source>
</evidence>
<evidence type="ECO:0000313" key="13">
    <source>
        <dbReference type="Proteomes" id="UP001447188"/>
    </source>
</evidence>
<evidence type="ECO:0000256" key="7">
    <source>
        <dbReference type="ARBA" id="ARBA00022801"/>
    </source>
</evidence>
<accession>A0ABR3GQ47</accession>
<keyword evidence="6 10" id="KW-0732">Signal</keyword>
<dbReference type="Gene3D" id="3.20.20.80">
    <property type="entry name" value="Glycosidases"/>
    <property type="match status" value="1"/>
</dbReference>
<evidence type="ECO:0000256" key="2">
    <source>
        <dbReference type="ARBA" id="ARBA00004613"/>
    </source>
</evidence>
<sequence>MKLITLFSLLLASVIAAPAAEPESDVQLEKRATFATFAGTNAYWLPFLNSDADIDKTFAAIKAANLKVVRTWAFNDARDSCNGIYFQCWSSGNPVINTGSTGLGRLDAVVKAAEKYGIKLVLPMVNNWGDYGGMDVYVSKLGGNGHTSFYTNAKITAAYKNYVSVIVNRYKGSSAIFSWQLANEPRCQGCATSVITNWASTMSAYIKSLDSTHYVSLGDEGFFARGSSQTYPYGGSEGVDFEANLKIPTLDYGTLHMYTKSWGMTYDWGNQWINDHAAACKAAGKSCVLEEYGVPEDGNARTTNMNTWHNSIKSSGLTADMFWQFGLTLSGGKTSDDTYTIYTDESNYGQLVRDWAATRV</sequence>
<keyword evidence="8 9" id="KW-0326">Glycosidase</keyword>
<evidence type="ECO:0000313" key="12">
    <source>
        <dbReference type="EMBL" id="KAL0637998.1"/>
    </source>
</evidence>
<evidence type="ECO:0000259" key="11">
    <source>
        <dbReference type="Pfam" id="PF00150"/>
    </source>
</evidence>
<protein>
    <recommendedName>
        <fullName evidence="4">mannan endo-1,4-beta-mannosidase</fullName>
        <ecNumber evidence="4">3.2.1.78</ecNumber>
    </recommendedName>
</protein>
<dbReference type="InterPro" id="IPR017853">
    <property type="entry name" value="GH"/>
</dbReference>
<dbReference type="Pfam" id="PF00150">
    <property type="entry name" value="Cellulase"/>
    <property type="match status" value="1"/>
</dbReference>
<dbReference type="EC" id="3.2.1.78" evidence="4"/>
<evidence type="ECO:0000256" key="3">
    <source>
        <dbReference type="ARBA" id="ARBA00005641"/>
    </source>
</evidence>
<evidence type="ECO:0000256" key="9">
    <source>
        <dbReference type="RuleBase" id="RU361153"/>
    </source>
</evidence>
<comment type="catalytic activity">
    <reaction evidence="1">
        <text>Random hydrolysis of (1-&gt;4)-beta-D-mannosidic linkages in mannans, galactomannans and glucomannans.</text>
        <dbReference type="EC" id="3.2.1.78"/>
    </reaction>
</comment>
<evidence type="ECO:0000256" key="6">
    <source>
        <dbReference type="ARBA" id="ARBA00022729"/>
    </source>
</evidence>
<keyword evidence="13" id="KW-1185">Reference proteome</keyword>
<comment type="caution">
    <text evidence="12">The sequence shown here is derived from an EMBL/GenBank/DDBJ whole genome shotgun (WGS) entry which is preliminary data.</text>
</comment>
<evidence type="ECO:0000256" key="4">
    <source>
        <dbReference type="ARBA" id="ARBA00012706"/>
    </source>
</evidence>
<dbReference type="EMBL" id="JBBBZM010000027">
    <property type="protein sequence ID" value="KAL0637998.1"/>
    <property type="molecule type" value="Genomic_DNA"/>
</dbReference>
<dbReference type="InterPro" id="IPR045053">
    <property type="entry name" value="MAN-like"/>
</dbReference>
<dbReference type="PANTHER" id="PTHR31451:SF39">
    <property type="entry name" value="MANNAN ENDO-1,4-BETA-MANNOSIDASE 1"/>
    <property type="match status" value="1"/>
</dbReference>
<dbReference type="PANTHER" id="PTHR31451">
    <property type="match status" value="1"/>
</dbReference>
<evidence type="ECO:0000256" key="10">
    <source>
        <dbReference type="SAM" id="SignalP"/>
    </source>
</evidence>
<dbReference type="InterPro" id="IPR001547">
    <property type="entry name" value="Glyco_hydro_5"/>
</dbReference>
<evidence type="ECO:0000256" key="5">
    <source>
        <dbReference type="ARBA" id="ARBA00022525"/>
    </source>
</evidence>
<keyword evidence="5" id="KW-0964">Secreted</keyword>
<keyword evidence="7 9" id="KW-0378">Hydrolase</keyword>